<evidence type="ECO:0000313" key="2">
    <source>
        <dbReference type="EMBL" id="NLS14622.1"/>
    </source>
</evidence>
<keyword evidence="3" id="KW-1185">Reference proteome</keyword>
<evidence type="ECO:0000313" key="3">
    <source>
        <dbReference type="Proteomes" id="UP000535589"/>
    </source>
</evidence>
<dbReference type="Gene3D" id="3.30.700.10">
    <property type="entry name" value="Glycoprotein, Type 4 Pilin"/>
    <property type="match status" value="1"/>
</dbReference>
<gene>
    <name evidence="2" type="ORF">HGP28_17320</name>
</gene>
<keyword evidence="1" id="KW-0472">Membrane</keyword>
<dbReference type="EMBL" id="JABAIK010000025">
    <property type="protein sequence ID" value="NLS14622.1"/>
    <property type="molecule type" value="Genomic_DNA"/>
</dbReference>
<dbReference type="SUPFAM" id="SSF54523">
    <property type="entry name" value="Pili subunits"/>
    <property type="match status" value="1"/>
</dbReference>
<dbReference type="InterPro" id="IPR012902">
    <property type="entry name" value="N_methyl_site"/>
</dbReference>
<organism evidence="2 3">
    <name type="scientific">Vibrio agarilyticus</name>
    <dbReference type="NCBI Taxonomy" id="2726741"/>
    <lineage>
        <taxon>Bacteria</taxon>
        <taxon>Pseudomonadati</taxon>
        <taxon>Pseudomonadota</taxon>
        <taxon>Gammaproteobacteria</taxon>
        <taxon>Vibrionales</taxon>
        <taxon>Vibrionaceae</taxon>
        <taxon>Vibrio</taxon>
    </lineage>
</organism>
<name>A0A7X8TTI2_9VIBR</name>
<accession>A0A7X8TTI2</accession>
<keyword evidence="1" id="KW-0812">Transmembrane</keyword>
<dbReference type="NCBIfam" id="TIGR02532">
    <property type="entry name" value="IV_pilin_GFxxxE"/>
    <property type="match status" value="1"/>
</dbReference>
<dbReference type="InterPro" id="IPR045584">
    <property type="entry name" value="Pilin-like"/>
</dbReference>
<dbReference type="RefSeq" id="WP_168837718.1">
    <property type="nucleotide sequence ID" value="NZ_JABAIK010000025.1"/>
</dbReference>
<proteinExistence type="predicted"/>
<comment type="caution">
    <text evidence="2">The sequence shown here is derived from an EMBL/GenBank/DDBJ whole genome shotgun (WGS) entry which is preliminary data.</text>
</comment>
<dbReference type="AlphaFoldDB" id="A0A7X8TTI2"/>
<dbReference type="PROSITE" id="PS00409">
    <property type="entry name" value="PROKAR_NTER_METHYL"/>
    <property type="match status" value="1"/>
</dbReference>
<sequence length="187" mass="20541">MNKKQGFTLLELVVVIVILGVLAAVAVPKYLDMKSEARVAAIEALEAAFEDGLRLVRVKSTMPNALLDTGGKQVWLDINGNGQIDDDGNGSDTDASKNNGIDIFMIQGGGDLGWVPDNYQIHKLVTLDPQFEVDLSHDINQAYIGYRFDGVDENNKPLTVRSSKCRVYYNHKVSNLSDLIRKDISGC</sequence>
<dbReference type="Pfam" id="PF07963">
    <property type="entry name" value="N_methyl"/>
    <property type="match status" value="1"/>
</dbReference>
<keyword evidence="1" id="KW-1133">Transmembrane helix</keyword>
<evidence type="ECO:0000256" key="1">
    <source>
        <dbReference type="SAM" id="Phobius"/>
    </source>
</evidence>
<protein>
    <submittedName>
        <fullName evidence="2">Prepilin-type N-terminal cleavage/methylation domain-containing protein</fullName>
    </submittedName>
</protein>
<feature type="transmembrane region" description="Helical" evidence="1">
    <location>
        <begin position="6"/>
        <end position="27"/>
    </location>
</feature>
<dbReference type="Proteomes" id="UP000535589">
    <property type="component" value="Unassembled WGS sequence"/>
</dbReference>
<reference evidence="2 3" key="1">
    <citation type="submission" date="2020-04" db="EMBL/GenBank/DDBJ databases">
        <title>Vibrio sp. SM6, a novel species isolated from seawater.</title>
        <authorList>
            <person name="Wang X."/>
        </authorList>
    </citation>
    <scope>NUCLEOTIDE SEQUENCE [LARGE SCALE GENOMIC DNA]</scope>
    <source>
        <strain evidence="2 3">SM6</strain>
    </source>
</reference>